<protein>
    <submittedName>
        <fullName evidence="3">Short-subunit dehydrogenase-like oxidoreductase (DUF2520 family)</fullName>
    </submittedName>
</protein>
<dbReference type="InterPro" id="IPR037108">
    <property type="entry name" value="TM1727-like_C_sf"/>
</dbReference>
<keyword evidence="4" id="KW-1185">Reference proteome</keyword>
<dbReference type="Proteomes" id="UP001185069">
    <property type="component" value="Unassembled WGS sequence"/>
</dbReference>
<sequence length="303" mass="30768">MTSERSGKPGRLGVGVIGAGKVGAVLGAALRAAGHAVVGVSAVSEASRDRAELLLPQVPILEIPDIVERAELVLLAVPDDALQPLVAGLAAVDAWQAGQLVAHTSGRFGVGVLAPARAAGAIPLAIHPAMTFTGHSLDLARLPDSSFGVTADVAMLPIAQALVVEMGAEPVPIAEADRALYHAALAHGANHLATLVAQSAELLGSIGVEHPERMLGPLLRAALENALSSGENALTGPVVRGDAGTVRAHVDALQESSAEVLDAYRAMAGITAARAVERGKLTIAQLSRIQAALAAHDDDSVEE</sequence>
<dbReference type="InterPro" id="IPR019665">
    <property type="entry name" value="OxRdtase/DH_put_Rossmann_dom"/>
</dbReference>
<dbReference type="Pfam" id="PF10727">
    <property type="entry name" value="Rossmann-like"/>
    <property type="match status" value="1"/>
</dbReference>
<dbReference type="RefSeq" id="WP_296362712.1">
    <property type="nucleotide sequence ID" value="NZ_BAAAHY010000005.1"/>
</dbReference>
<evidence type="ECO:0000259" key="2">
    <source>
        <dbReference type="Pfam" id="PF10728"/>
    </source>
</evidence>
<dbReference type="SUPFAM" id="SSF51735">
    <property type="entry name" value="NAD(P)-binding Rossmann-fold domains"/>
    <property type="match status" value="1"/>
</dbReference>
<dbReference type="InterPro" id="IPR008927">
    <property type="entry name" value="6-PGluconate_DH-like_C_sf"/>
</dbReference>
<evidence type="ECO:0000313" key="4">
    <source>
        <dbReference type="Proteomes" id="UP001185069"/>
    </source>
</evidence>
<dbReference type="SUPFAM" id="SSF48179">
    <property type="entry name" value="6-phosphogluconate dehydrogenase C-terminal domain-like"/>
    <property type="match status" value="1"/>
</dbReference>
<evidence type="ECO:0000313" key="3">
    <source>
        <dbReference type="EMBL" id="MDR6269608.1"/>
    </source>
</evidence>
<dbReference type="InterPro" id="IPR018931">
    <property type="entry name" value="DUF2520"/>
</dbReference>
<organism evidence="3 4">
    <name type="scientific">Arthrobacter russicus</name>
    <dbReference type="NCBI Taxonomy" id="172040"/>
    <lineage>
        <taxon>Bacteria</taxon>
        <taxon>Bacillati</taxon>
        <taxon>Actinomycetota</taxon>
        <taxon>Actinomycetes</taxon>
        <taxon>Micrococcales</taxon>
        <taxon>Micrococcaceae</taxon>
        <taxon>Arthrobacter</taxon>
    </lineage>
</organism>
<feature type="domain" description="Putative oxidoreductase/dehydrogenase Rossmann-like" evidence="1">
    <location>
        <begin position="8"/>
        <end position="128"/>
    </location>
</feature>
<name>A0ABU1JB42_9MICC</name>
<dbReference type="Gene3D" id="1.10.1040.20">
    <property type="entry name" value="ProC-like, C-terminal domain"/>
    <property type="match status" value="1"/>
</dbReference>
<dbReference type="PANTHER" id="PTHR40459:SF1">
    <property type="entry name" value="CONSERVED HYPOTHETICAL ALANINE AND LEUCINE RICH PROTEIN"/>
    <property type="match status" value="1"/>
</dbReference>
<gene>
    <name evidence="3" type="ORF">JOE69_001846</name>
</gene>
<reference evidence="3 4" key="1">
    <citation type="submission" date="2023-07" db="EMBL/GenBank/DDBJ databases">
        <title>Sequencing the genomes of 1000 actinobacteria strains.</title>
        <authorList>
            <person name="Klenk H.-P."/>
        </authorList>
    </citation>
    <scope>NUCLEOTIDE SEQUENCE [LARGE SCALE GENOMIC DNA]</scope>
    <source>
        <strain evidence="3 4">DSM 14555</strain>
    </source>
</reference>
<dbReference type="EMBL" id="JAVDQF010000001">
    <property type="protein sequence ID" value="MDR6269608.1"/>
    <property type="molecule type" value="Genomic_DNA"/>
</dbReference>
<dbReference type="Pfam" id="PF10728">
    <property type="entry name" value="DUF2520"/>
    <property type="match status" value="1"/>
</dbReference>
<dbReference type="InterPro" id="IPR036291">
    <property type="entry name" value="NAD(P)-bd_dom_sf"/>
</dbReference>
<comment type="caution">
    <text evidence="3">The sequence shown here is derived from an EMBL/GenBank/DDBJ whole genome shotgun (WGS) entry which is preliminary data.</text>
</comment>
<accession>A0ABU1JB42</accession>
<dbReference type="PANTHER" id="PTHR40459">
    <property type="entry name" value="CONSERVED HYPOTHETICAL ALANINE AND LEUCINE RICH PROTEIN"/>
    <property type="match status" value="1"/>
</dbReference>
<proteinExistence type="predicted"/>
<feature type="domain" description="DUF2520" evidence="2">
    <location>
        <begin position="146"/>
        <end position="268"/>
    </location>
</feature>
<dbReference type="Gene3D" id="3.40.50.720">
    <property type="entry name" value="NAD(P)-binding Rossmann-like Domain"/>
    <property type="match status" value="1"/>
</dbReference>
<evidence type="ECO:0000259" key="1">
    <source>
        <dbReference type="Pfam" id="PF10727"/>
    </source>
</evidence>